<keyword evidence="2" id="KW-0677">Repeat</keyword>
<evidence type="ECO:0000256" key="1">
    <source>
        <dbReference type="ARBA" id="ARBA00022729"/>
    </source>
</evidence>
<evidence type="ECO:0000256" key="2">
    <source>
        <dbReference type="ARBA" id="ARBA00022737"/>
    </source>
</evidence>
<dbReference type="PANTHER" id="PTHR46809:SF2">
    <property type="entry name" value="GH21273P"/>
    <property type="match status" value="1"/>
</dbReference>
<dbReference type="SMART" id="SM00472">
    <property type="entry name" value="MIR"/>
    <property type="match status" value="3"/>
</dbReference>
<feature type="domain" description="MIR" evidence="4">
    <location>
        <begin position="100"/>
        <end position="155"/>
    </location>
</feature>
<feature type="domain" description="MIR" evidence="4">
    <location>
        <begin position="37"/>
        <end position="91"/>
    </location>
</feature>
<reference evidence="6" key="1">
    <citation type="journal article" date="2013" name="Science">
        <title>Gene transfer from bacteria and archaea facilitated evolution of an extremophilic eukaryote.</title>
        <authorList>
            <person name="Schonknecht G."/>
            <person name="Chen W.H."/>
            <person name="Ternes C.M."/>
            <person name="Barbier G.G."/>
            <person name="Shrestha R.P."/>
            <person name="Stanke M."/>
            <person name="Brautigam A."/>
            <person name="Baker B.J."/>
            <person name="Banfield J.F."/>
            <person name="Garavito R.M."/>
            <person name="Carr K."/>
            <person name="Wilkerson C."/>
            <person name="Rensing S.A."/>
            <person name="Gagneul D."/>
            <person name="Dickenson N.E."/>
            <person name="Oesterhelt C."/>
            <person name="Lercher M.J."/>
            <person name="Weber A.P."/>
        </authorList>
    </citation>
    <scope>NUCLEOTIDE SEQUENCE [LARGE SCALE GENOMIC DNA]</scope>
    <source>
        <strain evidence="6">074W</strain>
    </source>
</reference>
<dbReference type="OMA" id="KPQHGTR"/>
<protein>
    <submittedName>
        <fullName evidence="5">Stromal cell derived factor 2</fullName>
    </submittedName>
</protein>
<dbReference type="EMBL" id="KB454522">
    <property type="protein sequence ID" value="EME28249.1"/>
    <property type="molecule type" value="Genomic_DNA"/>
</dbReference>
<evidence type="ECO:0000256" key="3">
    <source>
        <dbReference type="SAM" id="SignalP"/>
    </source>
</evidence>
<organism evidence="5 6">
    <name type="scientific">Galdieria sulphuraria</name>
    <name type="common">Red alga</name>
    <dbReference type="NCBI Taxonomy" id="130081"/>
    <lineage>
        <taxon>Eukaryota</taxon>
        <taxon>Rhodophyta</taxon>
        <taxon>Bangiophyceae</taxon>
        <taxon>Galdieriales</taxon>
        <taxon>Galdieriaceae</taxon>
        <taxon>Galdieria</taxon>
    </lineage>
</organism>
<dbReference type="Pfam" id="PF02815">
    <property type="entry name" value="MIR"/>
    <property type="match status" value="1"/>
</dbReference>
<dbReference type="Gene3D" id="2.80.10.50">
    <property type="match status" value="1"/>
</dbReference>
<proteinExistence type="predicted"/>
<dbReference type="AlphaFoldDB" id="M2XXT5"/>
<feature type="signal peptide" evidence="3">
    <location>
        <begin position="1"/>
        <end position="27"/>
    </location>
</feature>
<dbReference type="eggNOG" id="KOG3358">
    <property type="taxonomic scope" value="Eukaryota"/>
</dbReference>
<evidence type="ECO:0000259" key="4">
    <source>
        <dbReference type="PROSITE" id="PS50919"/>
    </source>
</evidence>
<dbReference type="Proteomes" id="UP000030680">
    <property type="component" value="Unassembled WGS sequence"/>
</dbReference>
<dbReference type="PANTHER" id="PTHR46809">
    <property type="entry name" value="STROMAL CELL-DERIVED FACTOR 2-LIKE PROTEIN"/>
    <property type="match status" value="1"/>
</dbReference>
<dbReference type="InterPro" id="IPR016093">
    <property type="entry name" value="MIR_motif"/>
</dbReference>
<dbReference type="SUPFAM" id="SSF82109">
    <property type="entry name" value="MIR domain"/>
    <property type="match status" value="1"/>
</dbReference>
<dbReference type="GeneID" id="17087101"/>
<accession>M2XXT5</accession>
<evidence type="ECO:0000313" key="5">
    <source>
        <dbReference type="EMBL" id="EME28249.1"/>
    </source>
</evidence>
<dbReference type="KEGG" id="gsl:Gasu_42490"/>
<name>M2XXT5_GALSU</name>
<keyword evidence="6" id="KW-1185">Reference proteome</keyword>
<evidence type="ECO:0000313" key="6">
    <source>
        <dbReference type="Proteomes" id="UP000030680"/>
    </source>
</evidence>
<dbReference type="InterPro" id="IPR036300">
    <property type="entry name" value="MIR_dom_sf"/>
</dbReference>
<dbReference type="PROSITE" id="PS50919">
    <property type="entry name" value="MIR"/>
    <property type="match status" value="2"/>
</dbReference>
<dbReference type="RefSeq" id="XP_005704769.1">
    <property type="nucleotide sequence ID" value="XM_005704712.1"/>
</dbReference>
<gene>
    <name evidence="5" type="ORF">Gasu_42490</name>
</gene>
<dbReference type="CDD" id="cd23279">
    <property type="entry name" value="beta-trefoil_MIR_SDF2-like"/>
    <property type="match status" value="1"/>
</dbReference>
<dbReference type="Gramene" id="EME28249">
    <property type="protein sequence ID" value="EME28249"/>
    <property type="gene ID" value="Gasu_42490"/>
</dbReference>
<sequence>MARRTQEGAKSSLLFLCFSLLFLVVLGDLNDEQVEDWNWVTYGSVIKLCHQSTGYRLHSHEVVYGTGSGQQSVTAYPFGGDSNSFWLAKGVHNETLFSQGNPILCGSFIRLEHLNTKKNLHSHLPKSPISGNLEVSAFGVDGEGDSGDVFQLLCADNRAKEWKRGEAVYLKHVDTKSFLYSNAKYAYPDPIEGHLEVSGNKRKSTECLWQADDGFFFMKP</sequence>
<dbReference type="OrthoDB" id="5588846at2759"/>
<dbReference type="STRING" id="130081.M2XXT5"/>
<keyword evidence="1 3" id="KW-0732">Signal</keyword>
<feature type="chain" id="PRO_5004029479" evidence="3">
    <location>
        <begin position="28"/>
        <end position="220"/>
    </location>
</feature>